<dbReference type="AlphaFoldDB" id="A0A815JEQ8"/>
<feature type="signal peptide" evidence="1">
    <location>
        <begin position="1"/>
        <end position="21"/>
    </location>
</feature>
<evidence type="ECO:0000256" key="1">
    <source>
        <dbReference type="SAM" id="SignalP"/>
    </source>
</evidence>
<dbReference type="EMBL" id="CAJNOG010000890">
    <property type="protein sequence ID" value="CAF1378151.1"/>
    <property type="molecule type" value="Genomic_DNA"/>
</dbReference>
<accession>A0A815JEQ8</accession>
<sequence>MLSKVHIIIICLWVIIGTIMCSNKNKENDVMDDVCTTGGNVACRIYCFATTFSLTGYCDANNDCICNSTLTTNSNNNNIIEEVEVYIINK</sequence>
<dbReference type="Proteomes" id="UP000663844">
    <property type="component" value="Unassembled WGS sequence"/>
</dbReference>
<name>A0A815JEQ8_9BILA</name>
<dbReference type="Proteomes" id="UP000663845">
    <property type="component" value="Unassembled WGS sequence"/>
</dbReference>
<evidence type="ECO:0000313" key="4">
    <source>
        <dbReference type="Proteomes" id="UP000663845"/>
    </source>
</evidence>
<proteinExistence type="predicted"/>
<keyword evidence="1" id="KW-0732">Signal</keyword>
<reference evidence="2" key="1">
    <citation type="submission" date="2021-02" db="EMBL/GenBank/DDBJ databases">
        <authorList>
            <person name="Nowell W R."/>
        </authorList>
    </citation>
    <scope>NUCLEOTIDE SEQUENCE</scope>
</reference>
<protein>
    <recommendedName>
        <fullName evidence="5">Defensin-like protein</fullName>
    </recommendedName>
</protein>
<comment type="caution">
    <text evidence="2">The sequence shown here is derived from an EMBL/GenBank/DDBJ whole genome shotgun (WGS) entry which is preliminary data.</text>
</comment>
<feature type="chain" id="PRO_5036411803" description="Defensin-like protein" evidence="1">
    <location>
        <begin position="22"/>
        <end position="90"/>
    </location>
</feature>
<organism evidence="2 4">
    <name type="scientific">Adineta steineri</name>
    <dbReference type="NCBI Taxonomy" id="433720"/>
    <lineage>
        <taxon>Eukaryota</taxon>
        <taxon>Metazoa</taxon>
        <taxon>Spiralia</taxon>
        <taxon>Gnathifera</taxon>
        <taxon>Rotifera</taxon>
        <taxon>Eurotatoria</taxon>
        <taxon>Bdelloidea</taxon>
        <taxon>Adinetida</taxon>
        <taxon>Adinetidae</taxon>
        <taxon>Adineta</taxon>
    </lineage>
</organism>
<gene>
    <name evidence="2" type="ORF">JYZ213_LOCUS36506</name>
    <name evidence="3" type="ORF">OXD698_LOCUS22405</name>
</gene>
<dbReference type="EMBL" id="CAJOAZ010001912">
    <property type="protein sequence ID" value="CAF3871934.1"/>
    <property type="molecule type" value="Genomic_DNA"/>
</dbReference>
<evidence type="ECO:0008006" key="5">
    <source>
        <dbReference type="Google" id="ProtNLM"/>
    </source>
</evidence>
<evidence type="ECO:0000313" key="2">
    <source>
        <dbReference type="EMBL" id="CAF1378151.1"/>
    </source>
</evidence>
<evidence type="ECO:0000313" key="3">
    <source>
        <dbReference type="EMBL" id="CAF3871934.1"/>
    </source>
</evidence>